<organism evidence="1 2">
    <name type="scientific">Psychroflexus torquis (strain ATCC 700755 / CIP 106069 / ACAM 623)</name>
    <dbReference type="NCBI Taxonomy" id="313595"/>
    <lineage>
        <taxon>Bacteria</taxon>
        <taxon>Pseudomonadati</taxon>
        <taxon>Bacteroidota</taxon>
        <taxon>Flavobacteriia</taxon>
        <taxon>Flavobacteriales</taxon>
        <taxon>Flavobacteriaceae</taxon>
        <taxon>Psychroflexus</taxon>
    </lineage>
</organism>
<dbReference type="AlphaFoldDB" id="K4IHX5"/>
<dbReference type="RefSeq" id="WP_015025683.1">
    <property type="nucleotide sequence ID" value="NC_018721.1"/>
</dbReference>
<dbReference type="EMBL" id="CP003879">
    <property type="protein sequence ID" value="AFU70137.1"/>
    <property type="molecule type" value="Genomic_DNA"/>
</dbReference>
<dbReference type="Proteomes" id="UP000008514">
    <property type="component" value="Chromosome"/>
</dbReference>
<proteinExistence type="predicted"/>
<evidence type="ECO:0000313" key="2">
    <source>
        <dbReference type="Proteomes" id="UP000008514"/>
    </source>
</evidence>
<dbReference type="KEGG" id="ptq:P700755_003521"/>
<reference evidence="1" key="1">
    <citation type="submission" date="2006-03" db="EMBL/GenBank/DDBJ databases">
        <authorList>
            <person name="Bowman J."/>
            <person name="Ferriera S."/>
            <person name="Johnson J."/>
            <person name="Kravitz S."/>
            <person name="Halpern A."/>
            <person name="Remington K."/>
            <person name="Beeson K."/>
            <person name="Tran B."/>
            <person name="Rogers Y.-H."/>
            <person name="Friedman R."/>
            <person name="Venter J.C."/>
        </authorList>
    </citation>
    <scope>NUCLEOTIDE SEQUENCE [LARGE SCALE GENOMIC DNA]</scope>
    <source>
        <strain evidence="1">ATCC 700755</strain>
    </source>
</reference>
<dbReference type="STRING" id="313595.P700755_003521"/>
<gene>
    <name evidence="1" type="ordered locus">P700755_003521</name>
</gene>
<evidence type="ECO:0000313" key="1">
    <source>
        <dbReference type="EMBL" id="AFU70137.1"/>
    </source>
</evidence>
<protein>
    <submittedName>
        <fullName evidence="1">Uncharacterized protein</fullName>
    </submittedName>
</protein>
<dbReference type="HOGENOM" id="CLU_1214012_0_0_10"/>
<keyword evidence="2" id="KW-1185">Reference proteome</keyword>
<reference evidence="1" key="2">
    <citation type="submission" date="2012-09" db="EMBL/GenBank/DDBJ databases">
        <title>The complete sequence of Psychroflexus torquis an extreme psychrophile from sea-ice that is stimulated by light.</title>
        <authorList>
            <person name="Feng S."/>
            <person name="Powell S.M."/>
            <person name="Bowman J.P."/>
        </authorList>
    </citation>
    <scope>NUCLEOTIDE SEQUENCE [LARGE SCALE GENOMIC DNA]</scope>
    <source>
        <strain evidence="1">ATCC 700755</strain>
    </source>
</reference>
<sequence>MKKKYPLEILRQLNTYKKNVPSESKLVKPEKGYIRYEDVDSESDFYFQINSYAQDQNGFYYNVKFKPTSANNLEKREGTYKYADLNQQIKNWSNVLKQFNETEYFDNDPITTNYTKEFFQEYKIIEDGADEKPFDLKRQILIDKYLDSSIKYLEKYEEENPEIDLTETKEEANNLKEHLTELSKNQVVKKLSKFWALCRKDGLPIIKKVFFDLAKELITELGKKMIGM</sequence>
<accession>K4IHX5</accession>
<dbReference type="eggNOG" id="ENOG5031WFJ">
    <property type="taxonomic scope" value="Bacteria"/>
</dbReference>
<name>K4IHX5_PSYTT</name>
<dbReference type="OrthoDB" id="963867at2"/>